<comment type="catalytic activity">
    <reaction evidence="14 15">
        <text>NAD(+) + NADPH + H(+)(in) = NADH + NADP(+) + H(+)(out)</text>
        <dbReference type="Rhea" id="RHEA:47992"/>
        <dbReference type="ChEBI" id="CHEBI:15378"/>
        <dbReference type="ChEBI" id="CHEBI:57540"/>
        <dbReference type="ChEBI" id="CHEBI:57783"/>
        <dbReference type="ChEBI" id="CHEBI:57945"/>
        <dbReference type="ChEBI" id="CHEBI:58349"/>
        <dbReference type="EC" id="7.1.1.1"/>
    </reaction>
</comment>
<dbReference type="NCBIfam" id="NF006974">
    <property type="entry name" value="PRK09444.1"/>
    <property type="match status" value="1"/>
</dbReference>
<comment type="subcellular location">
    <subcellularLocation>
        <location evidence="2">Cell inner membrane</location>
        <topology evidence="2">Multi-pass membrane protein</topology>
    </subcellularLocation>
</comment>
<dbReference type="InterPro" id="IPR012136">
    <property type="entry name" value="NADH_DH_b"/>
</dbReference>
<dbReference type="SUPFAM" id="SSF52467">
    <property type="entry name" value="DHS-like NAD/FAD-binding domain"/>
    <property type="match status" value="1"/>
</dbReference>
<evidence type="ECO:0000256" key="13">
    <source>
        <dbReference type="ARBA" id="ARBA00023136"/>
    </source>
</evidence>
<evidence type="ECO:0000256" key="7">
    <source>
        <dbReference type="ARBA" id="ARBA00022519"/>
    </source>
</evidence>
<evidence type="ECO:0000256" key="4">
    <source>
        <dbReference type="ARBA" id="ARBA00012943"/>
    </source>
</evidence>
<feature type="transmembrane region" description="Helical" evidence="16">
    <location>
        <begin position="6"/>
        <end position="23"/>
    </location>
</feature>
<evidence type="ECO:0000256" key="10">
    <source>
        <dbReference type="ARBA" id="ARBA00022967"/>
    </source>
</evidence>
<evidence type="ECO:0000256" key="5">
    <source>
        <dbReference type="ARBA" id="ARBA00014581"/>
    </source>
</evidence>
<keyword evidence="10 15" id="KW-1278">Translocase</keyword>
<dbReference type="RefSeq" id="WP_147686612.1">
    <property type="nucleotide sequence ID" value="NZ_VDUX01000004.1"/>
</dbReference>
<dbReference type="PANTHER" id="PTHR44758">
    <property type="entry name" value="NAD(P) TRANSHYDROGENASE SUBUNIT BETA"/>
    <property type="match status" value="1"/>
</dbReference>
<dbReference type="Proteomes" id="UP000321571">
    <property type="component" value="Unassembled WGS sequence"/>
</dbReference>
<keyword evidence="11 16" id="KW-1133">Transmembrane helix</keyword>
<evidence type="ECO:0000256" key="12">
    <source>
        <dbReference type="ARBA" id="ARBA00023027"/>
    </source>
</evidence>
<evidence type="ECO:0000256" key="3">
    <source>
        <dbReference type="ARBA" id="ARBA00007919"/>
    </source>
</evidence>
<keyword evidence="12 15" id="KW-0520">NAD</keyword>
<dbReference type="EMBL" id="VDUX01000004">
    <property type="protein sequence ID" value="TXL60907.1"/>
    <property type="molecule type" value="Genomic_DNA"/>
</dbReference>
<dbReference type="Pfam" id="PF02233">
    <property type="entry name" value="PNTB"/>
    <property type="match status" value="1"/>
</dbReference>
<name>A0A5C8NIQ3_9ACTN</name>
<feature type="transmembrane region" description="Helical" evidence="16">
    <location>
        <begin position="35"/>
        <end position="54"/>
    </location>
</feature>
<evidence type="ECO:0000256" key="6">
    <source>
        <dbReference type="ARBA" id="ARBA00022475"/>
    </source>
</evidence>
<evidence type="ECO:0000256" key="1">
    <source>
        <dbReference type="ARBA" id="ARBA00003943"/>
    </source>
</evidence>
<feature type="transmembrane region" description="Helical" evidence="16">
    <location>
        <begin position="217"/>
        <end position="236"/>
    </location>
</feature>
<feature type="transmembrane region" description="Helical" evidence="16">
    <location>
        <begin position="91"/>
        <end position="110"/>
    </location>
</feature>
<feature type="domain" description="NADP transhydrogenase beta-like" evidence="17">
    <location>
        <begin position="8"/>
        <end position="460"/>
    </location>
</feature>
<accession>A0A5C8NIQ3</accession>
<keyword evidence="6 15" id="KW-1003">Cell membrane</keyword>
<comment type="caution">
    <text evidence="18">The sequence shown here is derived from an EMBL/GenBank/DDBJ whole genome shotgun (WGS) entry which is preliminary data.</text>
</comment>
<keyword evidence="8 16" id="KW-0812">Transmembrane</keyword>
<evidence type="ECO:0000256" key="8">
    <source>
        <dbReference type="ARBA" id="ARBA00022692"/>
    </source>
</evidence>
<comment type="similarity">
    <text evidence="3 15">Belongs to the PNT beta subunit family.</text>
</comment>
<dbReference type="GO" id="GO:0005886">
    <property type="term" value="C:plasma membrane"/>
    <property type="evidence" value="ECO:0007669"/>
    <property type="project" value="UniProtKB-SubCell"/>
</dbReference>
<dbReference type="EC" id="7.1.1.1" evidence="4 15"/>
<evidence type="ECO:0000256" key="11">
    <source>
        <dbReference type="ARBA" id="ARBA00022989"/>
    </source>
</evidence>
<comment type="function">
    <text evidence="1 15">The transhydrogenation between NADH and NADP is coupled to respiration and ATP hydrolysis and functions as a proton pump across the membrane.</text>
</comment>
<feature type="transmembrane region" description="Helical" evidence="16">
    <location>
        <begin position="60"/>
        <end position="79"/>
    </location>
</feature>
<dbReference type="AlphaFoldDB" id="A0A5C8NIQ3"/>
<dbReference type="InterPro" id="IPR034300">
    <property type="entry name" value="PNTB-like"/>
</dbReference>
<dbReference type="OrthoDB" id="9763786at2"/>
<evidence type="ECO:0000256" key="9">
    <source>
        <dbReference type="ARBA" id="ARBA00022857"/>
    </source>
</evidence>
<dbReference type="FunFam" id="3.40.50.1220:FF:000002">
    <property type="entry name" value="NAD(P) transhydrogenase subunit beta"/>
    <property type="match status" value="1"/>
</dbReference>
<reference evidence="18 19" key="1">
    <citation type="submission" date="2019-06" db="EMBL/GenBank/DDBJ databases">
        <title>Aeromicrobium sp. nov., isolated from a maize field.</title>
        <authorList>
            <person name="Lin S.-Y."/>
            <person name="Tsai C.-F."/>
            <person name="Young C.-C."/>
        </authorList>
    </citation>
    <scope>NUCLEOTIDE SEQUENCE [LARGE SCALE GENOMIC DNA]</scope>
    <source>
        <strain evidence="18 19">CC-CFT486</strain>
    </source>
</reference>
<keyword evidence="9 15" id="KW-0521">NADP</keyword>
<dbReference type="PANTHER" id="PTHR44758:SF1">
    <property type="entry name" value="NAD(P) TRANSHYDROGENASE SUBUNIT BETA"/>
    <property type="match status" value="1"/>
</dbReference>
<evidence type="ECO:0000256" key="16">
    <source>
        <dbReference type="SAM" id="Phobius"/>
    </source>
</evidence>
<evidence type="ECO:0000256" key="15">
    <source>
        <dbReference type="PIRNR" id="PIRNR000204"/>
    </source>
</evidence>
<evidence type="ECO:0000256" key="14">
    <source>
        <dbReference type="ARBA" id="ARBA00048202"/>
    </source>
</evidence>
<proteinExistence type="inferred from homology"/>
<gene>
    <name evidence="18" type="primary">pntB</name>
    <name evidence="18" type="ORF">FHP06_10835</name>
</gene>
<feature type="transmembrane region" description="Helical" evidence="16">
    <location>
        <begin position="242"/>
        <end position="261"/>
    </location>
</feature>
<organism evidence="18 19">
    <name type="scientific">Aeromicrobium terrae</name>
    <dbReference type="NCBI Taxonomy" id="2498846"/>
    <lineage>
        <taxon>Bacteria</taxon>
        <taxon>Bacillati</taxon>
        <taxon>Actinomycetota</taxon>
        <taxon>Actinomycetes</taxon>
        <taxon>Propionibacteriales</taxon>
        <taxon>Nocardioidaceae</taxon>
        <taxon>Aeromicrobium</taxon>
    </lineage>
</organism>
<dbReference type="Gene3D" id="3.40.50.1220">
    <property type="entry name" value="TPP-binding domain"/>
    <property type="match status" value="1"/>
</dbReference>
<keyword evidence="19" id="KW-1185">Reference proteome</keyword>
<evidence type="ECO:0000313" key="19">
    <source>
        <dbReference type="Proteomes" id="UP000321571"/>
    </source>
</evidence>
<dbReference type="GO" id="GO:0050661">
    <property type="term" value="F:NADP binding"/>
    <property type="evidence" value="ECO:0007669"/>
    <property type="project" value="InterPro"/>
</dbReference>
<keyword evidence="7 15" id="KW-0997">Cell inner membrane</keyword>
<dbReference type="PIRSF" id="PIRSF000204">
    <property type="entry name" value="PNTB"/>
    <property type="match status" value="1"/>
</dbReference>
<evidence type="ECO:0000313" key="18">
    <source>
        <dbReference type="EMBL" id="TXL60907.1"/>
    </source>
</evidence>
<evidence type="ECO:0000259" key="17">
    <source>
        <dbReference type="Pfam" id="PF02233"/>
    </source>
</evidence>
<dbReference type="GO" id="GO:0008750">
    <property type="term" value="F:proton-translocating NAD(P)+ transhydrogenase activity"/>
    <property type="evidence" value="ECO:0007669"/>
    <property type="project" value="UniProtKB-EC"/>
</dbReference>
<feature type="transmembrane region" description="Helical" evidence="16">
    <location>
        <begin position="130"/>
        <end position="151"/>
    </location>
</feature>
<keyword evidence="13 15" id="KW-0472">Membrane</keyword>
<feature type="transmembrane region" description="Helical" evidence="16">
    <location>
        <begin position="167"/>
        <end position="185"/>
    </location>
</feature>
<feature type="transmembrane region" description="Helical" evidence="16">
    <location>
        <begin position="191"/>
        <end position="210"/>
    </location>
</feature>
<protein>
    <recommendedName>
        <fullName evidence="5 15">NAD(P) transhydrogenase subunit beta</fullName>
        <ecNumber evidence="4 15">7.1.1.1</ecNumber>
    </recommendedName>
    <alternativeName>
        <fullName evidence="15">Nicotinamide nucleotide transhydrogenase subunit beta</fullName>
    </alternativeName>
</protein>
<sequence>MSAESVAQAAYIVAILLFVMSLAGLSRHESSRNGVLYGIVGMTIALVATVILAVQDAEAIGVVLLVIAVVIGAAIGLARARTVEMTGMPELIALFHSFVGLAAVLVGWNGHLEHPHYALESLERIHSAEVFIGVFIGGVTFTGSIIAFLKLSARMKSAPLVLPGKNLLNLGALAAFAVLTIVYVASPHMWLLVLVTVVSLGLGVHLVASIGGGDMPVVVSMLNSYSGWAAAAAGFLLNNDLLIVTGALVGSSGAYLSYIMCQAMNRSFISVIAGGFGIEASGDDDTDYGEHREVDAEGAAELLGDASSVVITPGYGMAVAQAQYPVADLVSKLRAKGVDVRFGIHPVAGRLPGHMNVLLAEAKVPYDIVLEMDEINDDLADTDVVLVIGANDTVNPAAAEDPGSPIAGMPVLRVWEAKNVIVFKRSMAAGYAGVQNPLFFRENTQMLFGDAKERVEDILRSL</sequence>
<dbReference type="InterPro" id="IPR029035">
    <property type="entry name" value="DHS-like_NAD/FAD-binding_dom"/>
</dbReference>
<evidence type="ECO:0000256" key="2">
    <source>
        <dbReference type="ARBA" id="ARBA00004429"/>
    </source>
</evidence>